<protein>
    <submittedName>
        <fullName evidence="2">Uncharacterized protein</fullName>
    </submittedName>
</protein>
<feature type="compositionally biased region" description="Low complexity" evidence="1">
    <location>
        <begin position="436"/>
        <end position="483"/>
    </location>
</feature>
<dbReference type="AlphaFoldDB" id="M3D9W3"/>
<sequence>MSVTAMPASGLTLHGIPRGDAGPKQSATPAVLFKLSEDLLEDVKKSSAASGGLSFVNGTTPRIRLGTRSIDLTISPEAFKHELFSAATGSLTDLTFAGAVGLRAELKVPTRKQSLGADAALAALQNSLASYHQEKAAKSVTVTNSLIGTPKNRFEANRDQKYAHRRGLSGSQHASPSLSASDTPRPGAALTSVPSNDPALRLKAMRKPLIHLLAIEPLVPEEITQRTHIPKADVEEILSKIGKPAEGKKMGLTDRAFKELDVYSFGYSTPEERQAAIDNAVRAYDRQRIGKEEKIWQMLLPEDRRNKGEYLSKLHIGAPTNVGASPMLAGDGDDRTGGSSVAGTPRLGAGTPKVASAKSDLMKKLAKNPKQRAIEDAKDKKRKEREAAKADSDKESRPVKRARTAAATTAKNNPKIKSAELVQSSSEDEAGGGGDVSSSTTTQPAKAAAATKRAPVTNAAAKPKPKPKAMAASASASASTSSADVPDKRVPLKSAASRAAATNPVVAKPSKAGTPAARSSAAAAAAARSKPAPPGKRTPNGLHAPAPQQRSQLSPNPAKPNHRPTAPSPLGAARPRVASDVSMQRGRPGADTPKGLGISNADGIRRRHDTITSNSSSNSDKPGVGLGKSATNSHARHSASMNGNAGTGRDVSSTASGPKHKHENGIKRKAMDTPQDEDGIATTKHRKTESSSSHSQNSISAGSSNSDHDRPNFITSPSAGGRMSFAQGVNLARKFRDEWYPAYVKLFDELEAIQRRGERLPPADKERLLHMHERLLQVKREIADASQREHET</sequence>
<dbReference type="GO" id="GO:0016567">
    <property type="term" value="P:protein ubiquitination"/>
    <property type="evidence" value="ECO:0007669"/>
    <property type="project" value="UniProtKB-UniPathway"/>
</dbReference>
<feature type="compositionally biased region" description="Low complexity" evidence="1">
    <location>
        <begin position="511"/>
        <end position="530"/>
    </location>
</feature>
<dbReference type="Proteomes" id="UP000016931">
    <property type="component" value="Unassembled WGS sequence"/>
</dbReference>
<dbReference type="UniPathway" id="UPA00143"/>
<dbReference type="InterPro" id="IPR042065">
    <property type="entry name" value="E3_ELL-like"/>
</dbReference>
<reference evidence="2 3" key="1">
    <citation type="journal article" date="2012" name="PLoS Pathog.">
        <title>Diverse lifestyles and strategies of plant pathogenesis encoded in the genomes of eighteen Dothideomycetes fungi.</title>
        <authorList>
            <person name="Ohm R.A."/>
            <person name="Feau N."/>
            <person name="Henrissat B."/>
            <person name="Schoch C.L."/>
            <person name="Horwitz B.A."/>
            <person name="Barry K.W."/>
            <person name="Condon B.J."/>
            <person name="Copeland A.C."/>
            <person name="Dhillon B."/>
            <person name="Glaser F."/>
            <person name="Hesse C.N."/>
            <person name="Kosti I."/>
            <person name="LaButti K."/>
            <person name="Lindquist E.A."/>
            <person name="Lucas S."/>
            <person name="Salamov A.A."/>
            <person name="Bradshaw R.E."/>
            <person name="Ciuffetti L."/>
            <person name="Hamelin R.C."/>
            <person name="Kema G.H.J."/>
            <person name="Lawrence C."/>
            <person name="Scott J.A."/>
            <person name="Spatafora J.W."/>
            <person name="Turgeon B.G."/>
            <person name="de Wit P.J.G.M."/>
            <person name="Zhong S."/>
            <person name="Goodwin S.B."/>
            <person name="Grigoriev I.V."/>
        </authorList>
    </citation>
    <scope>NUCLEOTIDE SEQUENCE [LARGE SCALE GENOMIC DNA]</scope>
    <source>
        <strain evidence="2 3">SO2202</strain>
    </source>
</reference>
<dbReference type="SUPFAM" id="SSF46785">
    <property type="entry name" value="Winged helix' DNA-binding domain"/>
    <property type="match status" value="1"/>
</dbReference>
<feature type="compositionally biased region" description="Basic and acidic residues" evidence="1">
    <location>
        <begin position="372"/>
        <end position="398"/>
    </location>
</feature>
<dbReference type="HOGENOM" id="CLU_340639_0_0_1"/>
<gene>
    <name evidence="2" type="ORF">SEPMUDRAFT_148314</name>
</gene>
<accession>M3D9W3</accession>
<proteinExistence type="predicted"/>
<feature type="compositionally biased region" description="Polar residues" evidence="1">
    <location>
        <begin position="629"/>
        <end position="656"/>
    </location>
</feature>
<evidence type="ECO:0000313" key="2">
    <source>
        <dbReference type="EMBL" id="EMF14674.1"/>
    </source>
</evidence>
<dbReference type="OrthoDB" id="2587563at2759"/>
<feature type="region of interest" description="Disordered" evidence="1">
    <location>
        <begin position="318"/>
        <end position="724"/>
    </location>
</feature>
<organism evidence="2 3">
    <name type="scientific">Sphaerulina musiva (strain SO2202)</name>
    <name type="common">Poplar stem canker fungus</name>
    <name type="synonym">Septoria musiva</name>
    <dbReference type="NCBI Taxonomy" id="692275"/>
    <lineage>
        <taxon>Eukaryota</taxon>
        <taxon>Fungi</taxon>
        <taxon>Dikarya</taxon>
        <taxon>Ascomycota</taxon>
        <taxon>Pezizomycotina</taxon>
        <taxon>Dothideomycetes</taxon>
        <taxon>Dothideomycetidae</taxon>
        <taxon>Mycosphaerellales</taxon>
        <taxon>Mycosphaerellaceae</taxon>
        <taxon>Sphaerulina</taxon>
    </lineage>
</organism>
<name>M3D9W3_SPHMS</name>
<feature type="region of interest" description="Disordered" evidence="1">
    <location>
        <begin position="1"/>
        <end position="24"/>
    </location>
</feature>
<keyword evidence="3" id="KW-1185">Reference proteome</keyword>
<evidence type="ECO:0000256" key="1">
    <source>
        <dbReference type="SAM" id="MobiDB-lite"/>
    </source>
</evidence>
<dbReference type="OMA" id="KYGVENR"/>
<evidence type="ECO:0000313" key="3">
    <source>
        <dbReference type="Proteomes" id="UP000016931"/>
    </source>
</evidence>
<feature type="compositionally biased region" description="Low complexity" evidence="1">
    <location>
        <begin position="690"/>
        <end position="705"/>
    </location>
</feature>
<dbReference type="InterPro" id="IPR036390">
    <property type="entry name" value="WH_DNA-bd_sf"/>
</dbReference>
<feature type="region of interest" description="Disordered" evidence="1">
    <location>
        <begin position="164"/>
        <end position="195"/>
    </location>
</feature>
<feature type="compositionally biased region" description="Polar residues" evidence="1">
    <location>
        <begin position="169"/>
        <end position="182"/>
    </location>
</feature>
<dbReference type="GeneID" id="27901981"/>
<dbReference type="EMBL" id="KB456262">
    <property type="protein sequence ID" value="EMF14674.1"/>
    <property type="molecule type" value="Genomic_DNA"/>
</dbReference>
<dbReference type="STRING" id="692275.M3D9W3"/>
<dbReference type="eggNOG" id="ENOG502S5YD">
    <property type="taxonomic scope" value="Eukaryota"/>
</dbReference>
<dbReference type="RefSeq" id="XP_016762795.1">
    <property type="nucleotide sequence ID" value="XM_016904844.1"/>
</dbReference>
<dbReference type="Gene3D" id="1.10.10.2670">
    <property type="entry name" value="E3 ubiquitin-protein ligase"/>
    <property type="match status" value="1"/>
</dbReference>